<keyword evidence="3" id="KW-0732">Signal</keyword>
<name>A0A0K8RJK3_IXORI</name>
<keyword evidence="1" id="KW-0646">Protease inhibitor</keyword>
<keyword evidence="2" id="KW-1015">Disulfide bond</keyword>
<dbReference type="SUPFAM" id="SSF57567">
    <property type="entry name" value="Serine protease inhibitors"/>
    <property type="match status" value="1"/>
</dbReference>
<dbReference type="EMBL" id="GADI01002740">
    <property type="protein sequence ID" value="JAA71068.1"/>
    <property type="molecule type" value="mRNA"/>
</dbReference>
<dbReference type="AlphaFoldDB" id="A0A0K8RJK3"/>
<feature type="signal peptide" evidence="3">
    <location>
        <begin position="1"/>
        <end position="18"/>
    </location>
</feature>
<feature type="chain" id="PRO_5005518549" evidence="3">
    <location>
        <begin position="19"/>
        <end position="108"/>
    </location>
</feature>
<evidence type="ECO:0000313" key="5">
    <source>
        <dbReference type="EMBL" id="JAA71068.1"/>
    </source>
</evidence>
<dbReference type="InterPro" id="IPR002919">
    <property type="entry name" value="TIL_dom"/>
</dbReference>
<dbReference type="InterPro" id="IPR036084">
    <property type="entry name" value="Ser_inhib-like_sf"/>
</dbReference>
<dbReference type="InterPro" id="IPR051368">
    <property type="entry name" value="SerProtInhib-TIL_Domain"/>
</dbReference>
<reference evidence="5" key="1">
    <citation type="submission" date="2012-12" db="EMBL/GenBank/DDBJ databases">
        <title>Identification and characterization of a phenylalanine ammonia-lyase gene family in Isatis indigotica Fort.</title>
        <authorList>
            <person name="Liu Q."/>
            <person name="Chen J."/>
            <person name="Zhou X."/>
            <person name="Di P."/>
            <person name="Xiao Y."/>
            <person name="Xuan H."/>
            <person name="Zhang L."/>
            <person name="Chen W."/>
        </authorList>
    </citation>
    <scope>NUCLEOTIDE SEQUENCE</scope>
    <source>
        <tissue evidence="5">Salivary gland</tissue>
    </source>
</reference>
<dbReference type="PANTHER" id="PTHR23259">
    <property type="entry name" value="RIDDLE"/>
    <property type="match status" value="1"/>
</dbReference>
<dbReference type="Pfam" id="PF01826">
    <property type="entry name" value="TIL"/>
    <property type="match status" value="1"/>
</dbReference>
<dbReference type="PANTHER" id="PTHR23259:SF69">
    <property type="entry name" value="GEO11767P1-RELATED"/>
    <property type="match status" value="1"/>
</dbReference>
<dbReference type="Gene3D" id="2.10.25.10">
    <property type="entry name" value="Laminin"/>
    <property type="match status" value="1"/>
</dbReference>
<feature type="domain" description="TIL" evidence="4">
    <location>
        <begin position="35"/>
        <end position="91"/>
    </location>
</feature>
<dbReference type="GO" id="GO:0030414">
    <property type="term" value="F:peptidase inhibitor activity"/>
    <property type="evidence" value="ECO:0007669"/>
    <property type="project" value="UniProtKB-KW"/>
</dbReference>
<sequence length="108" mass="11606">MRKFVLAALVASVALVSSLPDDDAVNLDVPTQPQCATNEEYKICVSRACGETTCDQPIINPSCEHGCQLGCYCKNGFFRNGEEGCVTKDECPEGSAARTLELDVNSNE</sequence>
<dbReference type="CDD" id="cd19941">
    <property type="entry name" value="TIL"/>
    <property type="match status" value="1"/>
</dbReference>
<evidence type="ECO:0000256" key="2">
    <source>
        <dbReference type="ARBA" id="ARBA00023157"/>
    </source>
</evidence>
<proteinExistence type="evidence at transcript level"/>
<protein>
    <submittedName>
        <fullName evidence="5">Putative til domain protein</fullName>
    </submittedName>
</protein>
<organism evidence="5">
    <name type="scientific">Ixodes ricinus</name>
    <name type="common">Common tick</name>
    <name type="synonym">Acarus ricinus</name>
    <dbReference type="NCBI Taxonomy" id="34613"/>
    <lineage>
        <taxon>Eukaryota</taxon>
        <taxon>Metazoa</taxon>
        <taxon>Ecdysozoa</taxon>
        <taxon>Arthropoda</taxon>
        <taxon>Chelicerata</taxon>
        <taxon>Arachnida</taxon>
        <taxon>Acari</taxon>
        <taxon>Parasitiformes</taxon>
        <taxon>Ixodida</taxon>
        <taxon>Ixodoidea</taxon>
        <taxon>Ixodidae</taxon>
        <taxon>Ixodinae</taxon>
        <taxon>Ixodes</taxon>
    </lineage>
</organism>
<accession>A0A0K8RJK3</accession>
<evidence type="ECO:0000259" key="4">
    <source>
        <dbReference type="Pfam" id="PF01826"/>
    </source>
</evidence>
<evidence type="ECO:0000256" key="1">
    <source>
        <dbReference type="ARBA" id="ARBA00022690"/>
    </source>
</evidence>
<evidence type="ECO:0000256" key="3">
    <source>
        <dbReference type="SAM" id="SignalP"/>
    </source>
</evidence>